<reference evidence="1 2" key="1">
    <citation type="submission" date="2015-09" db="EMBL/GenBank/DDBJ databases">
        <title>Draft genome of a European isolate of the apple canker pathogen Neonectria ditissima.</title>
        <authorList>
            <person name="Gomez-Cortecero A."/>
            <person name="Harrison R.J."/>
            <person name="Armitage A.D."/>
        </authorList>
    </citation>
    <scope>NUCLEOTIDE SEQUENCE [LARGE SCALE GENOMIC DNA]</scope>
    <source>
        <strain evidence="1 2">R09/05</strain>
    </source>
</reference>
<proteinExistence type="predicted"/>
<keyword evidence="2" id="KW-1185">Reference proteome</keyword>
<dbReference type="Proteomes" id="UP000050424">
    <property type="component" value="Unassembled WGS sequence"/>
</dbReference>
<dbReference type="PANTHER" id="PTHR33112">
    <property type="entry name" value="DOMAIN PROTEIN, PUTATIVE-RELATED"/>
    <property type="match status" value="1"/>
</dbReference>
<accession>A0A0P7BB46</accession>
<sequence length="511" mass="56961">MTPWASRGWTFQEEVMSNRLLYFTHCGLYYSTAGFPLEFSECLAEQVGSRPRLQSLRGSYWGALHSYSGRLFKYPKDDFLRAFSGLLFSMYGAETLWGLPQKHFDEALLWNETKGYNAERDSHAAFPSWSWTAASGVISSRENADPGSIEPISAVATWAFVPENAGSEKALTDRPDVTVLRPASELDHFSRSHRSSQDSQDAQRQASRLSAALVYFQGCVQIPPQGGDTEHDILDSVRRSPDSLRHHSRSDLDAAFQKRWPRYIDFWDDTLGSPLVGSHFSPSLVHAASISGRILVHTQKSSFRLDPLTSIDTRSARLGIPAVIRGTADNTPAGIIYHLREDWLQVAFAVDRVYEFIALSTETESLLNYSPWIFCFDRDVSMMSRFAGCTCSQPVVEGNLDGDIAHIPLCLRHPEFPSTPEGKSPWDSVAEKVSSSFACRDVNGANLVGDEHRFNKTRGGVFLGSQVASLNVMLVERSPEGEGIYKRVGLGKIFLKKWVESNPSFKALVLS</sequence>
<dbReference type="EMBL" id="LKCW01000103">
    <property type="protein sequence ID" value="KPM39551.1"/>
    <property type="molecule type" value="Genomic_DNA"/>
</dbReference>
<evidence type="ECO:0008006" key="3">
    <source>
        <dbReference type="Google" id="ProtNLM"/>
    </source>
</evidence>
<protein>
    <recommendedName>
        <fullName evidence="3">Heterokaryon incompatibility domain-containing protein</fullName>
    </recommendedName>
</protein>
<comment type="caution">
    <text evidence="1">The sequence shown here is derived from an EMBL/GenBank/DDBJ whole genome shotgun (WGS) entry which is preliminary data.</text>
</comment>
<evidence type="ECO:0000313" key="1">
    <source>
        <dbReference type="EMBL" id="KPM39551.1"/>
    </source>
</evidence>
<name>A0A0P7BB46_9HYPO</name>
<dbReference type="AlphaFoldDB" id="A0A0P7BB46"/>
<dbReference type="OrthoDB" id="2975793at2759"/>
<gene>
    <name evidence="1" type="ORF">AK830_g7009</name>
</gene>
<dbReference type="PANTHER" id="PTHR33112:SF16">
    <property type="entry name" value="HETEROKARYON INCOMPATIBILITY DOMAIN-CONTAINING PROTEIN"/>
    <property type="match status" value="1"/>
</dbReference>
<organism evidence="1 2">
    <name type="scientific">Neonectria ditissima</name>
    <dbReference type="NCBI Taxonomy" id="78410"/>
    <lineage>
        <taxon>Eukaryota</taxon>
        <taxon>Fungi</taxon>
        <taxon>Dikarya</taxon>
        <taxon>Ascomycota</taxon>
        <taxon>Pezizomycotina</taxon>
        <taxon>Sordariomycetes</taxon>
        <taxon>Hypocreomycetidae</taxon>
        <taxon>Hypocreales</taxon>
        <taxon>Nectriaceae</taxon>
        <taxon>Neonectria</taxon>
    </lineage>
</organism>
<dbReference type="STRING" id="78410.A0A0P7BB46"/>
<evidence type="ECO:0000313" key="2">
    <source>
        <dbReference type="Proteomes" id="UP000050424"/>
    </source>
</evidence>